<keyword evidence="2" id="KW-0645">Protease</keyword>
<dbReference type="Proteomes" id="UP000663887">
    <property type="component" value="Unassembled WGS sequence"/>
</dbReference>
<feature type="domain" description="Peptidase C1A papain C-terminal" evidence="10">
    <location>
        <begin position="250"/>
        <end position="466"/>
    </location>
</feature>
<organism evidence="12 14">
    <name type="scientific">Rotaria magnacalcarata</name>
    <dbReference type="NCBI Taxonomy" id="392030"/>
    <lineage>
        <taxon>Eukaryota</taxon>
        <taxon>Metazoa</taxon>
        <taxon>Spiralia</taxon>
        <taxon>Gnathifera</taxon>
        <taxon>Rotifera</taxon>
        <taxon>Eurotatoria</taxon>
        <taxon>Bdelloidea</taxon>
        <taxon>Philodinida</taxon>
        <taxon>Philodinidae</taxon>
        <taxon>Rotaria</taxon>
    </lineage>
</organism>
<evidence type="ECO:0000256" key="1">
    <source>
        <dbReference type="ARBA" id="ARBA00008455"/>
    </source>
</evidence>
<dbReference type="SMART" id="SM00645">
    <property type="entry name" value="Pept_C1"/>
    <property type="match status" value="1"/>
</dbReference>
<dbReference type="PANTHER" id="PTHR12411">
    <property type="entry name" value="CYSTEINE PROTEASE FAMILY C1-RELATED"/>
    <property type="match status" value="1"/>
</dbReference>
<dbReference type="SMART" id="SM00848">
    <property type="entry name" value="Inhibitor_I29"/>
    <property type="match status" value="1"/>
</dbReference>
<keyword evidence="7" id="KW-1015">Disulfide bond</keyword>
<dbReference type="EMBL" id="CAJNRG010009892">
    <property type="protein sequence ID" value="CAF2117548.1"/>
    <property type="molecule type" value="Genomic_DNA"/>
</dbReference>
<dbReference type="InterPro" id="IPR000169">
    <property type="entry name" value="Pept_cys_AS"/>
</dbReference>
<dbReference type="SUPFAM" id="SSF54001">
    <property type="entry name" value="Cysteine proteinases"/>
    <property type="match status" value="1"/>
</dbReference>
<dbReference type="GO" id="GO:0006508">
    <property type="term" value="P:proteolysis"/>
    <property type="evidence" value="ECO:0007669"/>
    <property type="project" value="UniProtKB-KW"/>
</dbReference>
<feature type="signal peptide" evidence="9">
    <location>
        <begin position="1"/>
        <end position="17"/>
    </location>
</feature>
<evidence type="ECO:0000256" key="8">
    <source>
        <dbReference type="ARBA" id="ARBA00023180"/>
    </source>
</evidence>
<evidence type="ECO:0000259" key="10">
    <source>
        <dbReference type="SMART" id="SM00645"/>
    </source>
</evidence>
<dbReference type="Proteomes" id="UP000663856">
    <property type="component" value="Unassembled WGS sequence"/>
</dbReference>
<name>A0A816MTG3_9BILA</name>
<dbReference type="InterPro" id="IPR000668">
    <property type="entry name" value="Peptidase_C1A_C"/>
</dbReference>
<dbReference type="GO" id="GO:0008234">
    <property type="term" value="F:cysteine-type peptidase activity"/>
    <property type="evidence" value="ECO:0007669"/>
    <property type="project" value="UniProtKB-KW"/>
</dbReference>
<dbReference type="CDD" id="cd02248">
    <property type="entry name" value="Peptidase_C1A"/>
    <property type="match status" value="1"/>
</dbReference>
<evidence type="ECO:0000313" key="13">
    <source>
        <dbReference type="EMBL" id="CAF2117548.1"/>
    </source>
</evidence>
<keyword evidence="3 9" id="KW-0732">Signal</keyword>
<evidence type="ECO:0000256" key="7">
    <source>
        <dbReference type="ARBA" id="ARBA00023157"/>
    </source>
</evidence>
<dbReference type="InterPro" id="IPR038765">
    <property type="entry name" value="Papain-like_cys_pep_sf"/>
</dbReference>
<evidence type="ECO:0000256" key="6">
    <source>
        <dbReference type="ARBA" id="ARBA00023145"/>
    </source>
</evidence>
<dbReference type="InterPro" id="IPR039417">
    <property type="entry name" value="Peptidase_C1A_papain-like"/>
</dbReference>
<keyword evidence="8" id="KW-0325">Glycoprotein</keyword>
<dbReference type="PROSITE" id="PS00639">
    <property type="entry name" value="THIOL_PROTEASE_HIS"/>
    <property type="match status" value="1"/>
</dbReference>
<dbReference type="Pfam" id="PF00112">
    <property type="entry name" value="Peptidase_C1"/>
    <property type="match status" value="1"/>
</dbReference>
<evidence type="ECO:0000256" key="9">
    <source>
        <dbReference type="SAM" id="SignalP"/>
    </source>
</evidence>
<dbReference type="Gene3D" id="3.90.70.10">
    <property type="entry name" value="Cysteine proteinases"/>
    <property type="match status" value="1"/>
</dbReference>
<protein>
    <submittedName>
        <fullName evidence="12">Uncharacterized protein</fullName>
    </submittedName>
</protein>
<evidence type="ECO:0000256" key="3">
    <source>
        <dbReference type="ARBA" id="ARBA00022729"/>
    </source>
</evidence>
<dbReference type="InterPro" id="IPR025660">
    <property type="entry name" value="Pept_his_AS"/>
</dbReference>
<dbReference type="GO" id="GO:0005737">
    <property type="term" value="C:cytoplasm"/>
    <property type="evidence" value="ECO:0007669"/>
    <property type="project" value="UniProtKB-ARBA"/>
</dbReference>
<dbReference type="AlphaFoldDB" id="A0A816MTG3"/>
<keyword evidence="4" id="KW-0378">Hydrolase</keyword>
<dbReference type="InterPro" id="IPR013201">
    <property type="entry name" value="Prot_inhib_I29"/>
</dbReference>
<feature type="domain" description="Cathepsin propeptide inhibitor" evidence="11">
    <location>
        <begin position="164"/>
        <end position="221"/>
    </location>
</feature>
<dbReference type="EMBL" id="CAJNRF010001525">
    <property type="protein sequence ID" value="CAF2015512.1"/>
    <property type="molecule type" value="Genomic_DNA"/>
</dbReference>
<evidence type="ECO:0000256" key="5">
    <source>
        <dbReference type="ARBA" id="ARBA00022807"/>
    </source>
</evidence>
<proteinExistence type="inferred from homology"/>
<comment type="caution">
    <text evidence="12">The sequence shown here is derived from an EMBL/GenBank/DDBJ whole genome shotgun (WGS) entry which is preliminary data.</text>
</comment>
<evidence type="ECO:0000256" key="2">
    <source>
        <dbReference type="ARBA" id="ARBA00022670"/>
    </source>
</evidence>
<accession>A0A816MTG3</accession>
<keyword evidence="6" id="KW-0865">Zymogen</keyword>
<evidence type="ECO:0000313" key="14">
    <source>
        <dbReference type="Proteomes" id="UP000663856"/>
    </source>
</evidence>
<keyword evidence="5" id="KW-0788">Thiol protease</keyword>
<dbReference type="Pfam" id="PF08246">
    <property type="entry name" value="Inhibitor_I29"/>
    <property type="match status" value="1"/>
</dbReference>
<evidence type="ECO:0000313" key="12">
    <source>
        <dbReference type="EMBL" id="CAF2015512.1"/>
    </source>
</evidence>
<dbReference type="InterPro" id="IPR025661">
    <property type="entry name" value="Pept_asp_AS"/>
</dbReference>
<reference evidence="12" key="1">
    <citation type="submission" date="2021-02" db="EMBL/GenBank/DDBJ databases">
        <authorList>
            <person name="Nowell W R."/>
        </authorList>
    </citation>
    <scope>NUCLEOTIDE SEQUENCE</scope>
</reference>
<dbReference type="PROSITE" id="PS00640">
    <property type="entry name" value="THIOL_PROTEASE_ASN"/>
    <property type="match status" value="1"/>
</dbReference>
<sequence>MWLHYLLFFMLIISIDASERKLYEQKLSSVDVELISFANTSLVKYFRHDEHVRPVYIVQVKTAVDLEKSHQIYTVHFQVVSTDNNVMYECPVSVYDDPVGHIRALVRSIICISLEQDPQNEKLIGGDIQRNAKKIPYPFLSGTKFSVEHITDDDESNDYDKELFDRFQRIHQKLYLDDQEQQKRFIVFKNNLNRIEVLNEQEEGSAIYGITHLSDLNEEEFTQYYLNEHLSFSKHISRSSVSHKDPLEILPDAFDWRDHDAVTDVKNQGQCGSCWAFSVTGNIEGVWKVKKGDLVSLSEQELVDCDKVDEGCNGGFMTLAYEQIINMSGLMTEQDYKYDGKQHPQCQLDKTKIKVNIAGYLNITSDENEMAEWLANNAPISIGLNANMMQFYFRGVAHPHRIFCNPQGLNHGVLLVGYGTEIKSTKSIPYWIIKNSWGTHWGEKGYYRLYRGDGSCGVNLMCSSAIVN</sequence>
<feature type="chain" id="PRO_5036413010" evidence="9">
    <location>
        <begin position="18"/>
        <end position="468"/>
    </location>
</feature>
<dbReference type="PRINTS" id="PR00705">
    <property type="entry name" value="PAPAIN"/>
</dbReference>
<evidence type="ECO:0000259" key="11">
    <source>
        <dbReference type="SMART" id="SM00848"/>
    </source>
</evidence>
<dbReference type="PROSITE" id="PS00139">
    <property type="entry name" value="THIOL_PROTEASE_CYS"/>
    <property type="match status" value="1"/>
</dbReference>
<comment type="similarity">
    <text evidence="1">Belongs to the peptidase C1 family.</text>
</comment>
<dbReference type="InterPro" id="IPR013128">
    <property type="entry name" value="Peptidase_C1A"/>
</dbReference>
<dbReference type="FunFam" id="3.90.70.10:FF:000057">
    <property type="entry name" value="Cysteine protease RD19A"/>
    <property type="match status" value="1"/>
</dbReference>
<gene>
    <name evidence="12" type="ORF">WKI299_LOCUS5468</name>
    <name evidence="13" type="ORF">XDN619_LOCUS21928</name>
</gene>
<evidence type="ECO:0000256" key="4">
    <source>
        <dbReference type="ARBA" id="ARBA00022801"/>
    </source>
</evidence>